<dbReference type="PANTHER" id="PTHR24198:SF165">
    <property type="entry name" value="ANKYRIN REPEAT-CONTAINING PROTEIN-RELATED"/>
    <property type="match status" value="1"/>
</dbReference>
<organism evidence="4">
    <name type="scientific">Lotharella globosa</name>
    <dbReference type="NCBI Taxonomy" id="91324"/>
    <lineage>
        <taxon>Eukaryota</taxon>
        <taxon>Sar</taxon>
        <taxon>Rhizaria</taxon>
        <taxon>Cercozoa</taxon>
        <taxon>Chlorarachniophyceae</taxon>
        <taxon>Lotharella</taxon>
    </lineage>
</organism>
<sequence length="296" mass="33075">VDIMHGEPRSKKQRAASCEGEFGFEDGKLFNTCVSVSPQELSRYLGKDQANAADSRGGASMTPLMTAAYEGNLRVVRYLIENEKVDVEARHTDNSTAFLWAGYMDECRVLRYLAENAKANIEAEDLSGRTALLWAVARGFHRSVRYLVEDAKANVNRACRNGTTPVIYAADKSNKEVVQCLVEHDADVEIEDKMMRTPLNVAVGSCCLETVRYLIEHAKASAHRKTHLGKSLLIYSRDLALNLPHHKKWEVVTYLTKLSARRALNRDLHGLEMLHPAVLENLVRVGAPAEFEPYGC</sequence>
<gene>
    <name evidence="4" type="ORF">LGLO00237_LOCUS27819</name>
</gene>
<dbReference type="EMBL" id="HBIV01039241">
    <property type="protein sequence ID" value="CAE0676041.1"/>
    <property type="molecule type" value="Transcribed_RNA"/>
</dbReference>
<dbReference type="AlphaFoldDB" id="A0A7S3Z963"/>
<dbReference type="PROSITE" id="PS50297">
    <property type="entry name" value="ANK_REP_REGION"/>
    <property type="match status" value="1"/>
</dbReference>
<dbReference type="Gene3D" id="1.25.40.20">
    <property type="entry name" value="Ankyrin repeat-containing domain"/>
    <property type="match status" value="1"/>
</dbReference>
<dbReference type="PANTHER" id="PTHR24198">
    <property type="entry name" value="ANKYRIN REPEAT AND PROTEIN KINASE DOMAIN-CONTAINING PROTEIN"/>
    <property type="match status" value="1"/>
</dbReference>
<reference evidence="4" key="1">
    <citation type="submission" date="2021-01" db="EMBL/GenBank/DDBJ databases">
        <authorList>
            <person name="Corre E."/>
            <person name="Pelletier E."/>
            <person name="Niang G."/>
            <person name="Scheremetjew M."/>
            <person name="Finn R."/>
            <person name="Kale V."/>
            <person name="Holt S."/>
            <person name="Cochrane G."/>
            <person name="Meng A."/>
            <person name="Brown T."/>
            <person name="Cohen L."/>
        </authorList>
    </citation>
    <scope>NUCLEOTIDE SEQUENCE</scope>
    <source>
        <strain evidence="4">CCCM811</strain>
    </source>
</reference>
<name>A0A7S3Z963_9EUKA</name>
<dbReference type="PROSITE" id="PS50088">
    <property type="entry name" value="ANK_REPEAT"/>
    <property type="match status" value="1"/>
</dbReference>
<dbReference type="Pfam" id="PF12796">
    <property type="entry name" value="Ank_2"/>
    <property type="match status" value="2"/>
</dbReference>
<evidence type="ECO:0008006" key="5">
    <source>
        <dbReference type="Google" id="ProtNLM"/>
    </source>
</evidence>
<protein>
    <recommendedName>
        <fullName evidence="5">Ankyrin repeat protein</fullName>
    </recommendedName>
</protein>
<dbReference type="InterPro" id="IPR036770">
    <property type="entry name" value="Ankyrin_rpt-contain_sf"/>
</dbReference>
<evidence type="ECO:0000256" key="2">
    <source>
        <dbReference type="ARBA" id="ARBA00023043"/>
    </source>
</evidence>
<dbReference type="InterPro" id="IPR002110">
    <property type="entry name" value="Ankyrin_rpt"/>
</dbReference>
<feature type="non-terminal residue" evidence="4">
    <location>
        <position position="1"/>
    </location>
</feature>
<dbReference type="SMART" id="SM00248">
    <property type="entry name" value="ANK"/>
    <property type="match status" value="5"/>
</dbReference>
<feature type="repeat" description="ANK" evidence="3">
    <location>
        <begin position="161"/>
        <end position="193"/>
    </location>
</feature>
<evidence type="ECO:0000256" key="1">
    <source>
        <dbReference type="ARBA" id="ARBA00022737"/>
    </source>
</evidence>
<keyword evidence="1" id="KW-0677">Repeat</keyword>
<evidence type="ECO:0000313" key="4">
    <source>
        <dbReference type="EMBL" id="CAE0676041.1"/>
    </source>
</evidence>
<keyword evidence="2 3" id="KW-0040">ANK repeat</keyword>
<accession>A0A7S3Z963</accession>
<dbReference type="SUPFAM" id="SSF48403">
    <property type="entry name" value="Ankyrin repeat"/>
    <property type="match status" value="1"/>
</dbReference>
<evidence type="ECO:0000256" key="3">
    <source>
        <dbReference type="PROSITE-ProRule" id="PRU00023"/>
    </source>
</evidence>
<proteinExistence type="predicted"/>